<keyword evidence="5 7" id="KW-1133">Transmembrane helix</keyword>
<feature type="transmembrane region" description="Helical" evidence="7">
    <location>
        <begin position="107"/>
        <end position="131"/>
    </location>
</feature>
<evidence type="ECO:0000313" key="9">
    <source>
        <dbReference type="EMBL" id="CAI8012493.1"/>
    </source>
</evidence>
<evidence type="ECO:0000256" key="3">
    <source>
        <dbReference type="ARBA" id="ARBA00022475"/>
    </source>
</evidence>
<feature type="transmembrane region" description="Helical" evidence="7">
    <location>
        <begin position="151"/>
        <end position="177"/>
    </location>
</feature>
<dbReference type="PANTHER" id="PTHR43386">
    <property type="entry name" value="OLIGOPEPTIDE TRANSPORT SYSTEM PERMEASE PROTEIN APPC"/>
    <property type="match status" value="1"/>
</dbReference>
<organism evidence="9 10">
    <name type="scientific">Geodia barretti</name>
    <name type="common">Barrett's horny sponge</name>
    <dbReference type="NCBI Taxonomy" id="519541"/>
    <lineage>
        <taxon>Eukaryota</taxon>
        <taxon>Metazoa</taxon>
        <taxon>Porifera</taxon>
        <taxon>Demospongiae</taxon>
        <taxon>Heteroscleromorpha</taxon>
        <taxon>Tetractinellida</taxon>
        <taxon>Astrophorina</taxon>
        <taxon>Geodiidae</taxon>
        <taxon>Geodia</taxon>
    </lineage>
</organism>
<name>A0AA35RJ56_GEOBA</name>
<dbReference type="GO" id="GO:0055085">
    <property type="term" value="P:transmembrane transport"/>
    <property type="evidence" value="ECO:0007669"/>
    <property type="project" value="InterPro"/>
</dbReference>
<keyword evidence="10" id="KW-1185">Reference proteome</keyword>
<evidence type="ECO:0000313" key="10">
    <source>
        <dbReference type="Proteomes" id="UP001174909"/>
    </source>
</evidence>
<keyword evidence="2" id="KW-0813">Transport</keyword>
<reference evidence="9" key="1">
    <citation type="submission" date="2023-03" db="EMBL/GenBank/DDBJ databases">
        <authorList>
            <person name="Steffen K."/>
            <person name="Cardenas P."/>
        </authorList>
    </citation>
    <scope>NUCLEOTIDE SEQUENCE</scope>
</reference>
<feature type="transmembrane region" description="Helical" evidence="7">
    <location>
        <begin position="219"/>
        <end position="246"/>
    </location>
</feature>
<evidence type="ECO:0000256" key="6">
    <source>
        <dbReference type="ARBA" id="ARBA00023136"/>
    </source>
</evidence>
<dbReference type="InterPro" id="IPR050366">
    <property type="entry name" value="BP-dependent_transpt_permease"/>
</dbReference>
<feature type="transmembrane region" description="Helical" evidence="7">
    <location>
        <begin position="272"/>
        <end position="295"/>
    </location>
</feature>
<dbReference type="Pfam" id="PF00528">
    <property type="entry name" value="BPD_transp_1"/>
    <property type="match status" value="1"/>
</dbReference>
<comment type="caution">
    <text evidence="9">The sequence shown here is derived from an EMBL/GenBank/DDBJ whole genome shotgun (WGS) entry which is preliminary data.</text>
</comment>
<dbReference type="AlphaFoldDB" id="A0AA35RJ56"/>
<evidence type="ECO:0000256" key="7">
    <source>
        <dbReference type="SAM" id="Phobius"/>
    </source>
</evidence>
<keyword evidence="4 7" id="KW-0812">Transmembrane</keyword>
<sequence>MTTQNDTSGAERVRESLMAAEPPRRPGMLKYSVYYFKHKFLGTVGLFIVIVMILTAVFADVLAPFAYQQQNYEDVLVAPNFTFFFGTDNFGRDIFSRIVHGARISMLVGFLSVLVGTGIGAVVGLISGFFMGKVDALVQRVVDMWMSFPDLILALTIVAVFGNTLPNVILAIAATILPRGVRIIRSATISIREMDYTMAARSIGASDLRTMLRHIMPNTVAPFLIIMSSMFGTAILTEAGLSYLGLGISEPTPSWGRMLTGQAAQYAPRAPWIIAFPGIFITVTVMGFAFFGDALRDLFDPRQRGR</sequence>
<dbReference type="EMBL" id="CASHTH010001184">
    <property type="protein sequence ID" value="CAI8012493.1"/>
    <property type="molecule type" value="Genomic_DNA"/>
</dbReference>
<feature type="transmembrane region" description="Helical" evidence="7">
    <location>
        <begin position="40"/>
        <end position="63"/>
    </location>
</feature>
<dbReference type="Proteomes" id="UP001174909">
    <property type="component" value="Unassembled WGS sequence"/>
</dbReference>
<dbReference type="InterPro" id="IPR035906">
    <property type="entry name" value="MetI-like_sf"/>
</dbReference>
<dbReference type="InterPro" id="IPR000515">
    <property type="entry name" value="MetI-like"/>
</dbReference>
<dbReference type="PANTHER" id="PTHR43386:SF1">
    <property type="entry name" value="D,D-DIPEPTIDE TRANSPORT SYSTEM PERMEASE PROTEIN DDPC-RELATED"/>
    <property type="match status" value="1"/>
</dbReference>
<evidence type="ECO:0000259" key="8">
    <source>
        <dbReference type="PROSITE" id="PS50928"/>
    </source>
</evidence>
<dbReference type="GO" id="GO:0005886">
    <property type="term" value="C:plasma membrane"/>
    <property type="evidence" value="ECO:0007669"/>
    <property type="project" value="UniProtKB-SubCell"/>
</dbReference>
<keyword evidence="3" id="KW-1003">Cell membrane</keyword>
<dbReference type="Gene3D" id="1.10.3720.10">
    <property type="entry name" value="MetI-like"/>
    <property type="match status" value="1"/>
</dbReference>
<dbReference type="SUPFAM" id="SSF161098">
    <property type="entry name" value="MetI-like"/>
    <property type="match status" value="1"/>
</dbReference>
<dbReference type="CDD" id="cd06261">
    <property type="entry name" value="TM_PBP2"/>
    <property type="match status" value="1"/>
</dbReference>
<comment type="subcellular location">
    <subcellularLocation>
        <location evidence="1">Cell membrane</location>
        <topology evidence="1">Multi-pass membrane protein</topology>
    </subcellularLocation>
</comment>
<dbReference type="Pfam" id="PF12911">
    <property type="entry name" value="OppC_N"/>
    <property type="match status" value="1"/>
</dbReference>
<evidence type="ECO:0000256" key="2">
    <source>
        <dbReference type="ARBA" id="ARBA00022448"/>
    </source>
</evidence>
<gene>
    <name evidence="9" type="ORF">GBAR_LOCUS8019</name>
</gene>
<dbReference type="InterPro" id="IPR025966">
    <property type="entry name" value="OppC_N"/>
</dbReference>
<evidence type="ECO:0000256" key="4">
    <source>
        <dbReference type="ARBA" id="ARBA00022692"/>
    </source>
</evidence>
<evidence type="ECO:0000256" key="5">
    <source>
        <dbReference type="ARBA" id="ARBA00022989"/>
    </source>
</evidence>
<proteinExistence type="predicted"/>
<keyword evidence="6 7" id="KW-0472">Membrane</keyword>
<evidence type="ECO:0000256" key="1">
    <source>
        <dbReference type="ARBA" id="ARBA00004651"/>
    </source>
</evidence>
<accession>A0AA35RJ56</accession>
<dbReference type="PROSITE" id="PS50928">
    <property type="entry name" value="ABC_TM1"/>
    <property type="match status" value="1"/>
</dbReference>
<feature type="domain" description="ABC transmembrane type-1" evidence="8">
    <location>
        <begin position="102"/>
        <end position="292"/>
    </location>
</feature>
<protein>
    <submittedName>
        <fullName evidence="9">Dipeptide transport system permease protein DppC</fullName>
    </submittedName>
</protein>